<feature type="compositionally biased region" description="Polar residues" evidence="1">
    <location>
        <begin position="52"/>
        <end position="61"/>
    </location>
</feature>
<feature type="region of interest" description="Disordered" evidence="1">
    <location>
        <begin position="1"/>
        <end position="29"/>
    </location>
</feature>
<dbReference type="SUPFAM" id="SSF53098">
    <property type="entry name" value="Ribonuclease H-like"/>
    <property type="match status" value="1"/>
</dbReference>
<evidence type="ECO:0000313" key="5">
    <source>
        <dbReference type="Proteomes" id="UP001549920"/>
    </source>
</evidence>
<dbReference type="InterPro" id="IPR025398">
    <property type="entry name" value="DUF4371"/>
</dbReference>
<name>A0ABR3HRY3_LOXSC</name>
<comment type="caution">
    <text evidence="4">The sequence shown here is derived from an EMBL/GenBank/DDBJ whole genome shotgun (WGS) entry which is preliminary data.</text>
</comment>
<dbReference type="InterPro" id="IPR012337">
    <property type="entry name" value="RNaseH-like_sf"/>
</dbReference>
<dbReference type="InterPro" id="IPR008906">
    <property type="entry name" value="HATC_C_dom"/>
</dbReference>
<keyword evidence="5" id="KW-1185">Reference proteome</keyword>
<dbReference type="Pfam" id="PF14291">
    <property type="entry name" value="DUF4371"/>
    <property type="match status" value="1"/>
</dbReference>
<dbReference type="PANTHER" id="PTHR45749:SF35">
    <property type="entry name" value="AC-LIKE TRANSPOSASE-RELATED"/>
    <property type="match status" value="1"/>
</dbReference>
<dbReference type="Proteomes" id="UP001549920">
    <property type="component" value="Unassembled WGS sequence"/>
</dbReference>
<feature type="domain" description="HAT C-terminal dimerisation" evidence="2">
    <location>
        <begin position="759"/>
        <end position="828"/>
    </location>
</feature>
<organism evidence="4 5">
    <name type="scientific">Loxostege sticticalis</name>
    <name type="common">Beet webworm moth</name>
    <dbReference type="NCBI Taxonomy" id="481309"/>
    <lineage>
        <taxon>Eukaryota</taxon>
        <taxon>Metazoa</taxon>
        <taxon>Ecdysozoa</taxon>
        <taxon>Arthropoda</taxon>
        <taxon>Hexapoda</taxon>
        <taxon>Insecta</taxon>
        <taxon>Pterygota</taxon>
        <taxon>Neoptera</taxon>
        <taxon>Endopterygota</taxon>
        <taxon>Lepidoptera</taxon>
        <taxon>Glossata</taxon>
        <taxon>Ditrysia</taxon>
        <taxon>Pyraloidea</taxon>
        <taxon>Crambidae</taxon>
        <taxon>Pyraustinae</taxon>
        <taxon>Loxostege</taxon>
    </lineage>
</organism>
<reference evidence="4 5" key="1">
    <citation type="submission" date="2024-06" db="EMBL/GenBank/DDBJ databases">
        <title>A chromosome-level genome assembly of beet webworm, Loxostege sticticalis.</title>
        <authorList>
            <person name="Zhang Y."/>
        </authorList>
    </citation>
    <scope>NUCLEOTIDE SEQUENCE [LARGE SCALE GENOMIC DNA]</scope>
    <source>
        <strain evidence="4">AQ026</strain>
        <tissue evidence="4">Whole body</tissue>
    </source>
</reference>
<dbReference type="EMBL" id="JBEUOH010000014">
    <property type="protein sequence ID" value="KAL0879320.1"/>
    <property type="molecule type" value="Genomic_DNA"/>
</dbReference>
<evidence type="ECO:0000313" key="4">
    <source>
        <dbReference type="EMBL" id="KAL0879320.1"/>
    </source>
</evidence>
<protein>
    <recommendedName>
        <fullName evidence="6">TTF-type domain-containing protein</fullName>
    </recommendedName>
</protein>
<accession>A0ABR3HRY3</accession>
<dbReference type="Pfam" id="PF05699">
    <property type="entry name" value="Dimer_Tnp_hAT"/>
    <property type="match status" value="1"/>
</dbReference>
<sequence>MSDQKIKKKPSGAEYRKRKREQEKEFHKAKKLMNIDKYIAKKSQEELESISEKSCPSTSFGTKEDKNEEDDKTTTESQESHENDSTGNVNNHSSLVINDSETTISQTVDLSDVGNWPDNRNNKMVDHLITLGPSQVQQPNFPKDESGRHFTSSQYFRKLPNNETILRRWLKFSASTSFFRYPSKNRVFCFCCRLFNSQSTSNLTSEGFNNWKHLSEILKTHENSALHKKYHHQWFEREIRLKRGNTIDCEEQKLINRETLRWNNVLTRLMNTVLYLAENNMAFRGSSDKLYTRNNGKFLGLVELLGKFDPIMEEHLKLATTGGISDHYCGKDIQNELIHLMGEKVTSEIISRAKNAKYYSIIADCTPDISHVEQLSLTIRFADLTDANVAIKEHFIEFIPATSSTGAGLTEVILSILKKHGLEIANCRGQGYDNGANMKGKNIGVQKRILDLNPLAFYVPCGCHSYNLVLCDAAKSSVNSVTLFGILQRIFTLFSASVNRWKILTDHVELFSVKKLSDTRWEAKINSVKSVRYQICEIHDALVTLANVTEKTDHTTSHEASTLAEQLKDFGFILSLVVWYEILFQINVVSKSLQSQDMDLGKSAEMLENCCNFFEEYRKTGFKKAYCTASDLAKELQVNPEFKPAKRLRRIKRQAGEIATDEPIESPEKKFEVEFFNKLLDVALMSIKERFQQLKDYSDTWSFLHDIKKNPEKKELAVLCANLQQKLTVGSNSDIDGDGLCDELISLKHFLPGDNISCITVLNFIRQREIQELYPNVWIAFRIFATIPVTVASGERSFSKLKLIKTYLRLTTSQSRLSNLATLSIENEIAGQLDFSQLIRSFADKKARKVKFY</sequence>
<evidence type="ECO:0008006" key="6">
    <source>
        <dbReference type="Google" id="ProtNLM"/>
    </source>
</evidence>
<feature type="compositionally biased region" description="Basic and acidic residues" evidence="1">
    <location>
        <begin position="72"/>
        <end position="84"/>
    </location>
</feature>
<evidence type="ECO:0000256" key="1">
    <source>
        <dbReference type="SAM" id="MobiDB-lite"/>
    </source>
</evidence>
<dbReference type="PANTHER" id="PTHR45749">
    <property type="match status" value="1"/>
</dbReference>
<evidence type="ECO:0000259" key="2">
    <source>
        <dbReference type="Pfam" id="PF05699"/>
    </source>
</evidence>
<proteinExistence type="predicted"/>
<feature type="domain" description="DUF4371" evidence="3">
    <location>
        <begin position="268"/>
        <end position="441"/>
    </location>
</feature>
<evidence type="ECO:0000259" key="3">
    <source>
        <dbReference type="Pfam" id="PF14291"/>
    </source>
</evidence>
<feature type="compositionally biased region" description="Basic residues" evidence="1">
    <location>
        <begin position="1"/>
        <end position="10"/>
    </location>
</feature>
<gene>
    <name evidence="4" type="ORF">ABMA27_003098</name>
</gene>
<feature type="region of interest" description="Disordered" evidence="1">
    <location>
        <begin position="44"/>
        <end position="93"/>
    </location>
</feature>